<reference evidence="7 8" key="1">
    <citation type="journal article" date="2012" name="Science">
        <title>The Paleozoic origin of enzymatic lignin decomposition reconstructed from 31 fungal genomes.</title>
        <authorList>
            <person name="Floudas D."/>
            <person name="Binder M."/>
            <person name="Riley R."/>
            <person name="Barry K."/>
            <person name="Blanchette R.A."/>
            <person name="Henrissat B."/>
            <person name="Martinez A.T."/>
            <person name="Otillar R."/>
            <person name="Spatafora J.W."/>
            <person name="Yadav J.S."/>
            <person name="Aerts A."/>
            <person name="Benoit I."/>
            <person name="Boyd A."/>
            <person name="Carlson A."/>
            <person name="Copeland A."/>
            <person name="Coutinho P.M."/>
            <person name="de Vries R.P."/>
            <person name="Ferreira P."/>
            <person name="Findley K."/>
            <person name="Foster B."/>
            <person name="Gaskell J."/>
            <person name="Glotzer D."/>
            <person name="Gorecki P."/>
            <person name="Heitman J."/>
            <person name="Hesse C."/>
            <person name="Hori C."/>
            <person name="Igarashi K."/>
            <person name="Jurgens J.A."/>
            <person name="Kallen N."/>
            <person name="Kersten P."/>
            <person name="Kohler A."/>
            <person name="Kuees U."/>
            <person name="Kumar T.K.A."/>
            <person name="Kuo A."/>
            <person name="LaButti K."/>
            <person name="Larrondo L.F."/>
            <person name="Lindquist E."/>
            <person name="Ling A."/>
            <person name="Lombard V."/>
            <person name="Lucas S."/>
            <person name="Lundell T."/>
            <person name="Martin R."/>
            <person name="McLaughlin D.J."/>
            <person name="Morgenstern I."/>
            <person name="Morin E."/>
            <person name="Murat C."/>
            <person name="Nagy L.G."/>
            <person name="Nolan M."/>
            <person name="Ohm R.A."/>
            <person name="Patyshakuliyeva A."/>
            <person name="Rokas A."/>
            <person name="Ruiz-Duenas F.J."/>
            <person name="Sabat G."/>
            <person name="Salamov A."/>
            <person name="Samejima M."/>
            <person name="Schmutz J."/>
            <person name="Slot J.C."/>
            <person name="St John F."/>
            <person name="Stenlid J."/>
            <person name="Sun H."/>
            <person name="Sun S."/>
            <person name="Syed K."/>
            <person name="Tsang A."/>
            <person name="Wiebenga A."/>
            <person name="Young D."/>
            <person name="Pisabarro A."/>
            <person name="Eastwood D.C."/>
            <person name="Martin F."/>
            <person name="Cullen D."/>
            <person name="Grigoriev I.V."/>
            <person name="Hibbett D.S."/>
        </authorList>
    </citation>
    <scope>NUCLEOTIDE SEQUENCE</scope>
    <source>
        <strain evidence="8">FP-58527</strain>
    </source>
</reference>
<feature type="transmembrane region" description="Helical" evidence="5">
    <location>
        <begin position="12"/>
        <end position="31"/>
    </location>
</feature>
<evidence type="ECO:0000256" key="5">
    <source>
        <dbReference type="SAM" id="Phobius"/>
    </source>
</evidence>
<organism evidence="7 8">
    <name type="scientific">Fomitopsis schrenkii</name>
    <name type="common">Brown rot fungus</name>
    <dbReference type="NCBI Taxonomy" id="2126942"/>
    <lineage>
        <taxon>Eukaryota</taxon>
        <taxon>Fungi</taxon>
        <taxon>Dikarya</taxon>
        <taxon>Basidiomycota</taxon>
        <taxon>Agaricomycotina</taxon>
        <taxon>Agaricomycetes</taxon>
        <taxon>Polyporales</taxon>
        <taxon>Fomitopsis</taxon>
    </lineage>
</organism>
<accession>S8EE48</accession>
<proteinExistence type="predicted"/>
<evidence type="ECO:0000256" key="3">
    <source>
        <dbReference type="ARBA" id="ARBA00022989"/>
    </source>
</evidence>
<evidence type="ECO:0000313" key="7">
    <source>
        <dbReference type="EMBL" id="EPT02813.1"/>
    </source>
</evidence>
<keyword evidence="8" id="KW-1185">Reference proteome</keyword>
<name>S8EE48_FOMSC</name>
<evidence type="ECO:0000256" key="4">
    <source>
        <dbReference type="ARBA" id="ARBA00023136"/>
    </source>
</evidence>
<evidence type="ECO:0000256" key="2">
    <source>
        <dbReference type="ARBA" id="ARBA00022692"/>
    </source>
</evidence>
<dbReference type="GO" id="GO:0016020">
    <property type="term" value="C:membrane"/>
    <property type="evidence" value="ECO:0007669"/>
    <property type="project" value="UniProtKB-SubCell"/>
</dbReference>
<dbReference type="InParanoid" id="S8EE48"/>
<feature type="transmembrane region" description="Helical" evidence="5">
    <location>
        <begin position="124"/>
        <end position="148"/>
    </location>
</feature>
<keyword evidence="2 5" id="KW-0812">Transmembrane</keyword>
<protein>
    <recommendedName>
        <fullName evidence="6">MARVEL domain-containing protein</fullName>
    </recommendedName>
</protein>
<evidence type="ECO:0000313" key="8">
    <source>
        <dbReference type="Proteomes" id="UP000015241"/>
    </source>
</evidence>
<dbReference type="InterPro" id="IPR008253">
    <property type="entry name" value="Marvel"/>
</dbReference>
<dbReference type="STRING" id="743788.S8EE48"/>
<dbReference type="AlphaFoldDB" id="S8EE48"/>
<keyword evidence="3 5" id="KW-1133">Transmembrane helix</keyword>
<feature type="transmembrane region" description="Helical" evidence="5">
    <location>
        <begin position="71"/>
        <end position="91"/>
    </location>
</feature>
<feature type="transmembrane region" description="Helical" evidence="5">
    <location>
        <begin position="43"/>
        <end position="64"/>
    </location>
</feature>
<comment type="subcellular location">
    <subcellularLocation>
        <location evidence="1">Membrane</location>
        <topology evidence="1">Multi-pass membrane protein</topology>
    </subcellularLocation>
</comment>
<evidence type="ECO:0000259" key="6">
    <source>
        <dbReference type="Pfam" id="PF01284"/>
    </source>
</evidence>
<dbReference type="eggNOG" id="ENOG502SPUH">
    <property type="taxonomic scope" value="Eukaryota"/>
</dbReference>
<dbReference type="EMBL" id="KE504133">
    <property type="protein sequence ID" value="EPT02813.1"/>
    <property type="molecule type" value="Genomic_DNA"/>
</dbReference>
<dbReference type="Pfam" id="PF01284">
    <property type="entry name" value="MARVEL"/>
    <property type="match status" value="1"/>
</dbReference>
<dbReference type="OrthoDB" id="3364107at2759"/>
<gene>
    <name evidence="7" type="ORF">FOMPIDRAFT_1047546</name>
</gene>
<sequence>MFWLGIFRLATLIFAVICGIIVLAVGGHMISETESYADAYNDYAALGVATGVLTFVTLPVMIALDFFASTFTSWIAVELGWLGLLWILFLATGADAANTLNQLDNQCDFVYNIVQNVCHETQVLAAFAFLAWIALAAYTVTLLVVAVLNSGASTHIWTSSVKDTFGSPSTKASNQFPMTSNTAAQPVTQPVAQTV</sequence>
<feature type="domain" description="MARVEL" evidence="6">
    <location>
        <begin position="4"/>
        <end position="139"/>
    </location>
</feature>
<keyword evidence="4 5" id="KW-0472">Membrane</keyword>
<evidence type="ECO:0000256" key="1">
    <source>
        <dbReference type="ARBA" id="ARBA00004141"/>
    </source>
</evidence>
<dbReference type="HOGENOM" id="CLU_083413_0_0_1"/>
<dbReference type="Proteomes" id="UP000015241">
    <property type="component" value="Unassembled WGS sequence"/>
</dbReference>